<reference evidence="1 2" key="1">
    <citation type="journal article" date="2016" name="Nat. Commun.">
        <title>Thousands of microbial genomes shed light on interconnected biogeochemical processes in an aquifer system.</title>
        <authorList>
            <person name="Anantharaman K."/>
            <person name="Brown C.T."/>
            <person name="Hug L.A."/>
            <person name="Sharon I."/>
            <person name="Castelle C.J."/>
            <person name="Probst A.J."/>
            <person name="Thomas B.C."/>
            <person name="Singh A."/>
            <person name="Wilkins M.J."/>
            <person name="Karaoz U."/>
            <person name="Brodie E.L."/>
            <person name="Williams K.H."/>
            <person name="Hubbard S.S."/>
            <person name="Banfield J.F."/>
        </authorList>
    </citation>
    <scope>NUCLEOTIDE SEQUENCE [LARGE SCALE GENOMIC DNA]</scope>
</reference>
<organism evidence="1 2">
    <name type="scientific">Candidatus Kerfeldbacteria bacterium RIFOXYB2_FULL_38_14</name>
    <dbReference type="NCBI Taxonomy" id="1798547"/>
    <lineage>
        <taxon>Bacteria</taxon>
        <taxon>Candidatus Kerfeldiibacteriota</taxon>
    </lineage>
</organism>
<dbReference type="AlphaFoldDB" id="A0A1G2BBF9"/>
<dbReference type="Proteomes" id="UP000176420">
    <property type="component" value="Unassembled WGS sequence"/>
</dbReference>
<comment type="caution">
    <text evidence="1">The sequence shown here is derived from an EMBL/GenBank/DDBJ whole genome shotgun (WGS) entry which is preliminary data.</text>
</comment>
<dbReference type="EMBL" id="MHKI01000030">
    <property type="protein sequence ID" value="OGY85620.1"/>
    <property type="molecule type" value="Genomic_DNA"/>
</dbReference>
<sequence>MSYQHAELATGRWHTLSLMEQLGNIGSEVERTIRWKNKQNSVQATKAMERALELLDLTASDQRWIQAKRLKEILRMREVLCDWFYGDNNYHSTSRQWQKYFLYFGIAARQSSFS</sequence>
<evidence type="ECO:0000313" key="1">
    <source>
        <dbReference type="EMBL" id="OGY85620.1"/>
    </source>
</evidence>
<proteinExistence type="predicted"/>
<name>A0A1G2BBF9_9BACT</name>
<evidence type="ECO:0000313" key="2">
    <source>
        <dbReference type="Proteomes" id="UP000176420"/>
    </source>
</evidence>
<gene>
    <name evidence="1" type="ORF">A2319_02545</name>
</gene>
<protein>
    <submittedName>
        <fullName evidence="1">Uncharacterized protein</fullName>
    </submittedName>
</protein>
<accession>A0A1G2BBF9</accession>